<dbReference type="GO" id="GO:0016020">
    <property type="term" value="C:membrane"/>
    <property type="evidence" value="ECO:0007669"/>
    <property type="project" value="UniProtKB-SubCell"/>
</dbReference>
<keyword evidence="2" id="KW-0812">Transmembrane</keyword>
<name>A0AAV9EAJ4_ACOCL</name>
<evidence type="ECO:0000259" key="7">
    <source>
        <dbReference type="PROSITE" id="PS50004"/>
    </source>
</evidence>
<reference evidence="8" key="1">
    <citation type="journal article" date="2023" name="Nat. Commun.">
        <title>Diploid and tetraploid genomes of Acorus and the evolution of monocots.</title>
        <authorList>
            <person name="Ma L."/>
            <person name="Liu K.W."/>
            <person name="Li Z."/>
            <person name="Hsiao Y.Y."/>
            <person name="Qi Y."/>
            <person name="Fu T."/>
            <person name="Tang G.D."/>
            <person name="Zhang D."/>
            <person name="Sun W.H."/>
            <person name="Liu D.K."/>
            <person name="Li Y."/>
            <person name="Chen G.Z."/>
            <person name="Liu X.D."/>
            <person name="Liao X.Y."/>
            <person name="Jiang Y.T."/>
            <person name="Yu X."/>
            <person name="Hao Y."/>
            <person name="Huang J."/>
            <person name="Zhao X.W."/>
            <person name="Ke S."/>
            <person name="Chen Y.Y."/>
            <person name="Wu W.L."/>
            <person name="Hsu J.L."/>
            <person name="Lin Y.F."/>
            <person name="Huang M.D."/>
            <person name="Li C.Y."/>
            <person name="Huang L."/>
            <person name="Wang Z.W."/>
            <person name="Zhao X."/>
            <person name="Zhong W.Y."/>
            <person name="Peng D.H."/>
            <person name="Ahmad S."/>
            <person name="Lan S."/>
            <person name="Zhang J.S."/>
            <person name="Tsai W.C."/>
            <person name="Van de Peer Y."/>
            <person name="Liu Z.J."/>
        </authorList>
    </citation>
    <scope>NUCLEOTIDE SEQUENCE</scope>
    <source>
        <strain evidence="8">CP</strain>
    </source>
</reference>
<dbReference type="Gene3D" id="2.60.40.150">
    <property type="entry name" value="C2 domain"/>
    <property type="match status" value="2"/>
</dbReference>
<sequence length="646" mass="69519">MPHNRLRWTQPPPPRPRNRPRRTHPPPAPLPPVVNRAPPPQAEEPPPPPERTTFDLVEKMHYLFVRVVRARSLAPKSARAYVRLSIPGVQVRTSATGSRNGGVSFEWDQTFAFARGGVGGAGDGSDYASTLEVSVWDEQGGLGPVFLGGVCFDALDVPLRDPPDSPLAPQWYRLEGRGRKGGGGGDLMLATWIGTQADKLFADAWKSETAASAAAHAKSKVYLSPKMWYRPRIRDRSPAPKVQRHPKPLRPRHTRLSMAVEREGRLQVRVCFDGGYHVADEPAHAASDYRPSVGTVELGLVGCRGLVPHKPGACYYAVAKYGPKWARTRGVPGGDGGVADAMWNEQYTWQVFDPCTVLTVAVFASDEYLGRVRIRVSALESGVAYRSTYALMTLSAAGVRKSGDVDIAVRFSRAARRRSHARVHPADVSNDAPRATHRRGADGRAADHGGADRRGAPCAVRAVAADGGGAARARRNAEEQVQHARAEGELGACGAVAVVGGGRRSLGGRGTRVAEADDDRARARVLMLTGARLSAVEAVGADELDEEFDGVPSGRDAEVVRVRYDRLRTLGGWAQAALGEVAGHGERVRAVVEWRNLRATLMFMGACMVASVGRAFRGADKGNCGGRRVLPPQAPDVPGPPRRPPP</sequence>
<feature type="compositionally biased region" description="Pro residues" evidence="6">
    <location>
        <begin position="25"/>
        <end position="50"/>
    </location>
</feature>
<evidence type="ECO:0000256" key="1">
    <source>
        <dbReference type="ARBA" id="ARBA00004141"/>
    </source>
</evidence>
<organism evidence="8 9">
    <name type="scientific">Acorus calamus</name>
    <name type="common">Sweet flag</name>
    <dbReference type="NCBI Taxonomy" id="4465"/>
    <lineage>
        <taxon>Eukaryota</taxon>
        <taxon>Viridiplantae</taxon>
        <taxon>Streptophyta</taxon>
        <taxon>Embryophyta</taxon>
        <taxon>Tracheophyta</taxon>
        <taxon>Spermatophyta</taxon>
        <taxon>Magnoliopsida</taxon>
        <taxon>Liliopsida</taxon>
        <taxon>Acoraceae</taxon>
        <taxon>Acorus</taxon>
    </lineage>
</organism>
<dbReference type="AlphaFoldDB" id="A0AAV9EAJ4"/>
<feature type="region of interest" description="Disordered" evidence="6">
    <location>
        <begin position="1"/>
        <end position="52"/>
    </location>
</feature>
<dbReference type="InterPro" id="IPR013583">
    <property type="entry name" value="MCTP_C"/>
</dbReference>
<evidence type="ECO:0000256" key="5">
    <source>
        <dbReference type="ARBA" id="ARBA00023136"/>
    </source>
</evidence>
<dbReference type="SUPFAM" id="SSF49562">
    <property type="entry name" value="C2 domain (Calcium/lipid-binding domain, CaLB)"/>
    <property type="match status" value="2"/>
</dbReference>
<gene>
    <name evidence="8" type="ORF">QJS10_CPA08g00078</name>
</gene>
<evidence type="ECO:0000256" key="6">
    <source>
        <dbReference type="SAM" id="MobiDB-lite"/>
    </source>
</evidence>
<dbReference type="InterPro" id="IPR047259">
    <property type="entry name" value="QUIRKY-like"/>
</dbReference>
<evidence type="ECO:0000256" key="2">
    <source>
        <dbReference type="ARBA" id="ARBA00022692"/>
    </source>
</evidence>
<dbReference type="Pfam" id="PF08372">
    <property type="entry name" value="PRT_C"/>
    <property type="match status" value="1"/>
</dbReference>
<feature type="region of interest" description="Disordered" evidence="6">
    <location>
        <begin position="418"/>
        <end position="454"/>
    </location>
</feature>
<dbReference type="PANTHER" id="PTHR31425">
    <property type="entry name" value="PHOSPHORIBOSYLANTHRANILATE TRANSFERASE ISOFORM 1"/>
    <property type="match status" value="1"/>
</dbReference>
<dbReference type="Pfam" id="PF00168">
    <property type="entry name" value="C2"/>
    <property type="match status" value="2"/>
</dbReference>
<dbReference type="PANTHER" id="PTHR31425:SF35">
    <property type="entry name" value="MULTIPLE C2 DOMAIN AND TRANSMEMBRANE REGION PROTEIN 16"/>
    <property type="match status" value="1"/>
</dbReference>
<keyword evidence="4" id="KW-1133">Transmembrane helix</keyword>
<evidence type="ECO:0000313" key="8">
    <source>
        <dbReference type="EMBL" id="KAK1310139.1"/>
    </source>
</evidence>
<reference evidence="8" key="2">
    <citation type="submission" date="2023-06" db="EMBL/GenBank/DDBJ databases">
        <authorList>
            <person name="Ma L."/>
            <person name="Liu K.-W."/>
            <person name="Li Z."/>
            <person name="Hsiao Y.-Y."/>
            <person name="Qi Y."/>
            <person name="Fu T."/>
            <person name="Tang G."/>
            <person name="Zhang D."/>
            <person name="Sun W.-H."/>
            <person name="Liu D.-K."/>
            <person name="Li Y."/>
            <person name="Chen G.-Z."/>
            <person name="Liu X.-D."/>
            <person name="Liao X.-Y."/>
            <person name="Jiang Y.-T."/>
            <person name="Yu X."/>
            <person name="Hao Y."/>
            <person name="Huang J."/>
            <person name="Zhao X.-W."/>
            <person name="Ke S."/>
            <person name="Chen Y.-Y."/>
            <person name="Wu W.-L."/>
            <person name="Hsu J.-L."/>
            <person name="Lin Y.-F."/>
            <person name="Huang M.-D."/>
            <person name="Li C.-Y."/>
            <person name="Huang L."/>
            <person name="Wang Z.-W."/>
            <person name="Zhao X."/>
            <person name="Zhong W.-Y."/>
            <person name="Peng D.-H."/>
            <person name="Ahmad S."/>
            <person name="Lan S."/>
            <person name="Zhang J.-S."/>
            <person name="Tsai W.-C."/>
            <person name="Van De Peer Y."/>
            <person name="Liu Z.-J."/>
        </authorList>
    </citation>
    <scope>NUCLEOTIDE SEQUENCE</scope>
    <source>
        <strain evidence="8">CP</strain>
        <tissue evidence="8">Leaves</tissue>
    </source>
</reference>
<evidence type="ECO:0000256" key="3">
    <source>
        <dbReference type="ARBA" id="ARBA00022737"/>
    </source>
</evidence>
<dbReference type="InterPro" id="IPR000008">
    <property type="entry name" value="C2_dom"/>
</dbReference>
<dbReference type="SMART" id="SM00239">
    <property type="entry name" value="C2"/>
    <property type="match status" value="2"/>
</dbReference>
<dbReference type="InterPro" id="IPR035892">
    <property type="entry name" value="C2_domain_sf"/>
</dbReference>
<protein>
    <recommendedName>
        <fullName evidence="7">C2 domain-containing protein</fullName>
    </recommendedName>
</protein>
<keyword evidence="9" id="KW-1185">Reference proteome</keyword>
<comment type="caution">
    <text evidence="8">The sequence shown here is derived from an EMBL/GenBank/DDBJ whole genome shotgun (WGS) entry which is preliminary data.</text>
</comment>
<accession>A0AAV9EAJ4</accession>
<keyword evidence="3" id="KW-0677">Repeat</keyword>
<feature type="compositionally biased region" description="Basic and acidic residues" evidence="6">
    <location>
        <begin position="439"/>
        <end position="454"/>
    </location>
</feature>
<dbReference type="PROSITE" id="PS50004">
    <property type="entry name" value="C2"/>
    <property type="match status" value="1"/>
</dbReference>
<evidence type="ECO:0000256" key="4">
    <source>
        <dbReference type="ARBA" id="ARBA00022989"/>
    </source>
</evidence>
<feature type="compositionally biased region" description="Pro residues" evidence="6">
    <location>
        <begin position="632"/>
        <end position="646"/>
    </location>
</feature>
<dbReference type="Proteomes" id="UP001180020">
    <property type="component" value="Unassembled WGS sequence"/>
</dbReference>
<evidence type="ECO:0000313" key="9">
    <source>
        <dbReference type="Proteomes" id="UP001180020"/>
    </source>
</evidence>
<comment type="subcellular location">
    <subcellularLocation>
        <location evidence="1">Membrane</location>
        <topology evidence="1">Multi-pass membrane protein</topology>
    </subcellularLocation>
</comment>
<dbReference type="EMBL" id="JAUJYO010000008">
    <property type="protein sequence ID" value="KAK1310139.1"/>
    <property type="molecule type" value="Genomic_DNA"/>
</dbReference>
<proteinExistence type="predicted"/>
<feature type="domain" description="C2" evidence="7">
    <location>
        <begin position="44"/>
        <end position="172"/>
    </location>
</feature>
<keyword evidence="5" id="KW-0472">Membrane</keyword>
<feature type="region of interest" description="Disordered" evidence="6">
    <location>
        <begin position="623"/>
        <end position="646"/>
    </location>
</feature>